<evidence type="ECO:0000313" key="2">
    <source>
        <dbReference type="EMBL" id="VDK76140.1"/>
    </source>
</evidence>
<name>A0A3P6T9U7_CYLGO</name>
<dbReference type="Pfam" id="PF01369">
    <property type="entry name" value="Sec7"/>
    <property type="match status" value="1"/>
</dbReference>
<evidence type="ECO:0000259" key="1">
    <source>
        <dbReference type="PROSITE" id="PS50190"/>
    </source>
</evidence>
<dbReference type="SUPFAM" id="SSF48425">
    <property type="entry name" value="Sec7 domain"/>
    <property type="match status" value="1"/>
</dbReference>
<dbReference type="GO" id="GO:0005085">
    <property type="term" value="F:guanyl-nucleotide exchange factor activity"/>
    <property type="evidence" value="ECO:0007669"/>
    <property type="project" value="InterPro"/>
</dbReference>
<sequence length="198" mass="22599">MSLLPLNSILLDIPERMPTKALMPCANRHAPSNNMPSMEQVIEQKKRKKIIADGTELFNQSPKKGIEFLREKGLLGADATSVVNWLRANPQLDKKKIADYICSRKHADVLQAFVSSFPFENTRLDDALRMFLETFRLPGEAAEISMVMQHFSEQWYKANHEPFNHVDAAFTLSYAIIMLNTDQHNPQVTSFLCSVYLE</sequence>
<dbReference type="CDD" id="cd00171">
    <property type="entry name" value="Sec7"/>
    <property type="match status" value="1"/>
</dbReference>
<evidence type="ECO:0000313" key="3">
    <source>
        <dbReference type="Proteomes" id="UP000271889"/>
    </source>
</evidence>
<dbReference type="InterPro" id="IPR000904">
    <property type="entry name" value="Sec7_dom"/>
</dbReference>
<dbReference type="InterPro" id="IPR023394">
    <property type="entry name" value="Sec7_C_sf"/>
</dbReference>
<dbReference type="EMBL" id="UYRV01024732">
    <property type="protein sequence ID" value="VDK76140.1"/>
    <property type="molecule type" value="Genomic_DNA"/>
</dbReference>
<reference evidence="2 3" key="1">
    <citation type="submission" date="2018-11" db="EMBL/GenBank/DDBJ databases">
        <authorList>
            <consortium name="Pathogen Informatics"/>
        </authorList>
    </citation>
    <scope>NUCLEOTIDE SEQUENCE [LARGE SCALE GENOMIC DNA]</scope>
</reference>
<protein>
    <recommendedName>
        <fullName evidence="1">SEC7 domain-containing protein</fullName>
    </recommendedName>
</protein>
<dbReference type="PROSITE" id="PS50190">
    <property type="entry name" value="SEC7"/>
    <property type="match status" value="1"/>
</dbReference>
<dbReference type="GO" id="GO:0016192">
    <property type="term" value="P:vesicle-mediated transport"/>
    <property type="evidence" value="ECO:0007669"/>
    <property type="project" value="UniProtKB-ARBA"/>
</dbReference>
<keyword evidence="3" id="KW-1185">Reference proteome</keyword>
<dbReference type="PANTHER" id="PTHR10663">
    <property type="entry name" value="GUANYL-NUCLEOTIDE EXCHANGE FACTOR"/>
    <property type="match status" value="1"/>
</dbReference>
<dbReference type="GO" id="GO:0012505">
    <property type="term" value="C:endomembrane system"/>
    <property type="evidence" value="ECO:0007669"/>
    <property type="project" value="UniProtKB-ARBA"/>
</dbReference>
<dbReference type="OrthoDB" id="10258608at2759"/>
<dbReference type="Gene3D" id="1.10.1000.11">
    <property type="entry name" value="Arf Nucleotide-binding Site Opener,domain 2"/>
    <property type="match status" value="1"/>
</dbReference>
<gene>
    <name evidence="2" type="ORF">CGOC_LOCUS7204</name>
</gene>
<dbReference type="SMART" id="SM00222">
    <property type="entry name" value="Sec7"/>
    <property type="match status" value="1"/>
</dbReference>
<dbReference type="GO" id="GO:0005737">
    <property type="term" value="C:cytoplasm"/>
    <property type="evidence" value="ECO:0007669"/>
    <property type="project" value="UniProtKB-ARBA"/>
</dbReference>
<dbReference type="AlphaFoldDB" id="A0A3P6T9U7"/>
<dbReference type="Gene3D" id="1.10.220.20">
    <property type="match status" value="1"/>
</dbReference>
<dbReference type="PANTHER" id="PTHR10663:SF388">
    <property type="entry name" value="GOLGI-SPECIFIC BREFELDIN A-RESISTANCE GUANINE NUCLEOTIDE EXCHANGE FACTOR 1"/>
    <property type="match status" value="1"/>
</dbReference>
<dbReference type="InterPro" id="IPR035999">
    <property type="entry name" value="Sec7_dom_sf"/>
</dbReference>
<dbReference type="GO" id="GO:0032012">
    <property type="term" value="P:regulation of ARF protein signal transduction"/>
    <property type="evidence" value="ECO:0007669"/>
    <property type="project" value="InterPro"/>
</dbReference>
<dbReference type="Proteomes" id="UP000271889">
    <property type="component" value="Unassembled WGS sequence"/>
</dbReference>
<feature type="domain" description="SEC7" evidence="1">
    <location>
        <begin position="40"/>
        <end position="198"/>
    </location>
</feature>
<organism evidence="2 3">
    <name type="scientific">Cylicostephanus goldi</name>
    <name type="common">Nematode worm</name>
    <dbReference type="NCBI Taxonomy" id="71465"/>
    <lineage>
        <taxon>Eukaryota</taxon>
        <taxon>Metazoa</taxon>
        <taxon>Ecdysozoa</taxon>
        <taxon>Nematoda</taxon>
        <taxon>Chromadorea</taxon>
        <taxon>Rhabditida</taxon>
        <taxon>Rhabditina</taxon>
        <taxon>Rhabditomorpha</taxon>
        <taxon>Strongyloidea</taxon>
        <taxon>Strongylidae</taxon>
        <taxon>Cylicostephanus</taxon>
    </lineage>
</organism>
<accession>A0A3P6T9U7</accession>
<proteinExistence type="predicted"/>